<sequence>MTEATLALNRLAHKWLSAGLARILHTKGVSMREMVVLEVKVRFFPVLRVEYLVKIDA</sequence>
<evidence type="ECO:0000313" key="2">
    <source>
        <dbReference type="Proteomes" id="UP000317369"/>
    </source>
</evidence>
<name>A0A517YPT9_9BACT</name>
<dbReference type="Proteomes" id="UP000317369">
    <property type="component" value="Chromosome"/>
</dbReference>
<accession>A0A517YPT9</accession>
<proteinExistence type="predicted"/>
<dbReference type="KEGG" id="pcor:KS4_02780"/>
<reference evidence="1 2" key="1">
    <citation type="submission" date="2019-02" db="EMBL/GenBank/DDBJ databases">
        <title>Deep-cultivation of Planctomycetes and their phenomic and genomic characterization uncovers novel biology.</title>
        <authorList>
            <person name="Wiegand S."/>
            <person name="Jogler M."/>
            <person name="Boedeker C."/>
            <person name="Pinto D."/>
            <person name="Vollmers J."/>
            <person name="Rivas-Marin E."/>
            <person name="Kohn T."/>
            <person name="Peeters S.H."/>
            <person name="Heuer A."/>
            <person name="Rast P."/>
            <person name="Oberbeckmann S."/>
            <person name="Bunk B."/>
            <person name="Jeske O."/>
            <person name="Meyerdierks A."/>
            <person name="Storesund J.E."/>
            <person name="Kallscheuer N."/>
            <person name="Luecker S."/>
            <person name="Lage O.M."/>
            <person name="Pohl T."/>
            <person name="Merkel B.J."/>
            <person name="Hornburger P."/>
            <person name="Mueller R.-W."/>
            <person name="Bruemmer F."/>
            <person name="Labrenz M."/>
            <person name="Spormann A.M."/>
            <person name="Op den Camp H."/>
            <person name="Overmann J."/>
            <person name="Amann R."/>
            <person name="Jetten M.S.M."/>
            <person name="Mascher T."/>
            <person name="Medema M.H."/>
            <person name="Devos D.P."/>
            <person name="Kaster A.-K."/>
            <person name="Ovreas L."/>
            <person name="Rohde M."/>
            <person name="Galperin M.Y."/>
            <person name="Jogler C."/>
        </authorList>
    </citation>
    <scope>NUCLEOTIDE SEQUENCE [LARGE SCALE GENOMIC DNA]</scope>
    <source>
        <strain evidence="1 2">KS4</strain>
    </source>
</reference>
<evidence type="ECO:0000313" key="1">
    <source>
        <dbReference type="EMBL" id="QDU32247.1"/>
    </source>
</evidence>
<dbReference type="EMBL" id="CP036425">
    <property type="protein sequence ID" value="QDU32247.1"/>
    <property type="molecule type" value="Genomic_DNA"/>
</dbReference>
<keyword evidence="2" id="KW-1185">Reference proteome</keyword>
<organism evidence="1 2">
    <name type="scientific">Poriferisphaera corsica</name>
    <dbReference type="NCBI Taxonomy" id="2528020"/>
    <lineage>
        <taxon>Bacteria</taxon>
        <taxon>Pseudomonadati</taxon>
        <taxon>Planctomycetota</taxon>
        <taxon>Phycisphaerae</taxon>
        <taxon>Phycisphaerales</taxon>
        <taxon>Phycisphaeraceae</taxon>
        <taxon>Poriferisphaera</taxon>
    </lineage>
</organism>
<gene>
    <name evidence="1" type="ORF">KS4_02780</name>
</gene>
<dbReference type="AlphaFoldDB" id="A0A517YPT9"/>
<protein>
    <submittedName>
        <fullName evidence="1">Uncharacterized protein</fullName>
    </submittedName>
</protein>